<evidence type="ECO:0000256" key="2">
    <source>
        <dbReference type="SAM" id="Phobius"/>
    </source>
</evidence>
<feature type="region of interest" description="Disordered" evidence="1">
    <location>
        <begin position="172"/>
        <end position="212"/>
    </location>
</feature>
<keyword evidence="4" id="KW-1185">Reference proteome</keyword>
<dbReference type="RefSeq" id="WP_168012983.1">
    <property type="nucleotide sequence ID" value="NZ_JAATEP010000020.1"/>
</dbReference>
<keyword evidence="2" id="KW-0472">Membrane</keyword>
<comment type="caution">
    <text evidence="3">The sequence shown here is derived from an EMBL/GenBank/DDBJ whole genome shotgun (WGS) entry which is preliminary data.</text>
</comment>
<proteinExistence type="predicted"/>
<feature type="compositionally biased region" description="Basic and acidic residues" evidence="1">
    <location>
        <begin position="175"/>
        <end position="185"/>
    </location>
</feature>
<organism evidence="3 4">
    <name type="scientific">Nonomuraea composti</name>
    <dbReference type="NCBI Taxonomy" id="2720023"/>
    <lineage>
        <taxon>Bacteria</taxon>
        <taxon>Bacillati</taxon>
        <taxon>Actinomycetota</taxon>
        <taxon>Actinomycetes</taxon>
        <taxon>Streptosporangiales</taxon>
        <taxon>Streptosporangiaceae</taxon>
        <taxon>Nonomuraea</taxon>
    </lineage>
</organism>
<dbReference type="Proteomes" id="UP000696294">
    <property type="component" value="Unassembled WGS sequence"/>
</dbReference>
<feature type="transmembrane region" description="Helical" evidence="2">
    <location>
        <begin position="77"/>
        <end position="100"/>
    </location>
</feature>
<feature type="transmembrane region" description="Helical" evidence="2">
    <location>
        <begin position="48"/>
        <end position="65"/>
    </location>
</feature>
<name>A0ABX1B6P9_9ACTN</name>
<evidence type="ECO:0008006" key="5">
    <source>
        <dbReference type="Google" id="ProtNLM"/>
    </source>
</evidence>
<evidence type="ECO:0000313" key="4">
    <source>
        <dbReference type="Proteomes" id="UP000696294"/>
    </source>
</evidence>
<sequence>MMEPTGILAIIAVLSLVTVEFGGHALLRFITTDRDRLGEFRERFIRAGHAHAGVLLVLSLVYPLYLPRAAFPDSVEWLCGGALLAGVLAQSGGFLIHLAIGEQGHRPPGTVLTRVGALLRDPHGPAGRLGRSEGPGRCDLALRAAPSMSNISGDWVGNWGRVAASMVKIGKPSWRRSEEKRDRPGPPRAVPPTRPLGGRRPAGHRAGPRVSGVSTAMRVSLWGLRT</sequence>
<evidence type="ECO:0000256" key="1">
    <source>
        <dbReference type="SAM" id="MobiDB-lite"/>
    </source>
</evidence>
<gene>
    <name evidence="3" type="ORF">HCN51_27415</name>
</gene>
<protein>
    <recommendedName>
        <fullName evidence="5">DUF3307 domain-containing protein</fullName>
    </recommendedName>
</protein>
<reference evidence="3 4" key="1">
    <citation type="submission" date="2020-03" db="EMBL/GenBank/DDBJ databases">
        <title>WGS of actinomycetes isolated from Thailand.</title>
        <authorList>
            <person name="Thawai C."/>
        </authorList>
    </citation>
    <scope>NUCLEOTIDE SEQUENCE [LARGE SCALE GENOMIC DNA]</scope>
    <source>
        <strain evidence="3 4">FMUSA5-5</strain>
    </source>
</reference>
<accession>A0ABX1B6P9</accession>
<keyword evidence="2" id="KW-1133">Transmembrane helix</keyword>
<evidence type="ECO:0000313" key="3">
    <source>
        <dbReference type="EMBL" id="NJP93131.1"/>
    </source>
</evidence>
<keyword evidence="2" id="KW-0812">Transmembrane</keyword>
<feature type="transmembrane region" description="Helical" evidence="2">
    <location>
        <begin position="6"/>
        <end position="27"/>
    </location>
</feature>
<dbReference type="EMBL" id="JAATEP010000020">
    <property type="protein sequence ID" value="NJP93131.1"/>
    <property type="molecule type" value="Genomic_DNA"/>
</dbReference>